<reference evidence="3 4" key="1">
    <citation type="submission" date="2019-11" db="EMBL/GenBank/DDBJ databases">
        <title>Acidiferrimicrobium australis gen. nov., sp. nov., an acidophilic and obligately heterotrophic, member of the Actinobacteria that catalyses dissimilatory oxido- reduction of iron isolated from metal-rich acidic water in Chile.</title>
        <authorList>
            <person name="Gonzalez D."/>
            <person name="Huber K."/>
            <person name="Hedrich S."/>
            <person name="Rojas-Villalobos C."/>
            <person name="Quatrini R."/>
            <person name="Dinamarca M.A."/>
            <person name="Schwarz A."/>
            <person name="Canales C."/>
            <person name="Nancucheo I."/>
        </authorList>
    </citation>
    <scope>NUCLEOTIDE SEQUENCE [LARGE SCALE GENOMIC DNA]</scope>
    <source>
        <strain evidence="3 4">USS-CCA1</strain>
    </source>
</reference>
<name>A0ABW9QQS1_9ACTN</name>
<keyword evidence="4" id="KW-1185">Reference proteome</keyword>
<keyword evidence="2" id="KW-0812">Transmembrane</keyword>
<accession>A0ABW9QQS1</accession>
<dbReference type="EMBL" id="WJHE01000111">
    <property type="protein sequence ID" value="MST31662.1"/>
    <property type="molecule type" value="Genomic_DNA"/>
</dbReference>
<feature type="region of interest" description="Disordered" evidence="1">
    <location>
        <begin position="279"/>
        <end position="298"/>
    </location>
</feature>
<protein>
    <recommendedName>
        <fullName evidence="5">DUF1707 domain-containing protein</fullName>
    </recommendedName>
</protein>
<keyword evidence="2" id="KW-0472">Membrane</keyword>
<evidence type="ECO:0000313" key="4">
    <source>
        <dbReference type="Proteomes" id="UP000437736"/>
    </source>
</evidence>
<proteinExistence type="predicted"/>
<evidence type="ECO:0000256" key="2">
    <source>
        <dbReference type="SAM" id="Phobius"/>
    </source>
</evidence>
<comment type="caution">
    <text evidence="3">The sequence shown here is derived from an EMBL/GenBank/DDBJ whole genome shotgun (WGS) entry which is preliminary data.</text>
</comment>
<feature type="transmembrane region" description="Helical" evidence="2">
    <location>
        <begin position="96"/>
        <end position="114"/>
    </location>
</feature>
<evidence type="ECO:0000256" key="1">
    <source>
        <dbReference type="SAM" id="MobiDB-lite"/>
    </source>
</evidence>
<dbReference type="Proteomes" id="UP000437736">
    <property type="component" value="Unassembled WGS sequence"/>
</dbReference>
<gene>
    <name evidence="3" type="ORF">GHK86_02820</name>
</gene>
<sequence length="298" mass="32311">MSSDVLDVPLVQEYRRRLLAAMRRLPAAEAARLHEQIDAHLRDALPPDAVDGDVREVLRRLGPPEDLVAASAGDETAGTVRPGPFRRLRRMRRRSLALLAVSLCVAGVLLGWGIDYATSPSLVTGGTFGWWPGQAGGPETTTTIGGLTQSAVPFAFGKTQGFYVALHNPSGWSQTIVGLPPYTPSMANSPLHIRLALFDTDHQDSPTSYRYHELPFTIPPGGYAFLHEYWTTYDCTSAGVTTSTDRAIVRVRVGGLFTRRETIPFAGMAFALVAPPDTPKHQHCPTNVPESIVLGTGK</sequence>
<evidence type="ECO:0000313" key="3">
    <source>
        <dbReference type="EMBL" id="MST31662.1"/>
    </source>
</evidence>
<keyword evidence="2" id="KW-1133">Transmembrane helix</keyword>
<organism evidence="3 4">
    <name type="scientific">Acidiferrimicrobium australe</name>
    <dbReference type="NCBI Taxonomy" id="2664430"/>
    <lineage>
        <taxon>Bacteria</taxon>
        <taxon>Bacillati</taxon>
        <taxon>Actinomycetota</taxon>
        <taxon>Acidimicrobiia</taxon>
        <taxon>Acidimicrobiales</taxon>
        <taxon>Acidimicrobiaceae</taxon>
        <taxon>Acidiferrimicrobium</taxon>
    </lineage>
</organism>
<evidence type="ECO:0008006" key="5">
    <source>
        <dbReference type="Google" id="ProtNLM"/>
    </source>
</evidence>